<reference evidence="3" key="2">
    <citation type="submission" date="2021-09" db="EMBL/GenBank/DDBJ databases">
        <authorList>
            <person name="Jia N."/>
            <person name="Wang J."/>
            <person name="Shi W."/>
            <person name="Du L."/>
            <person name="Sun Y."/>
            <person name="Zhan W."/>
            <person name="Jiang J."/>
            <person name="Wang Q."/>
            <person name="Zhang B."/>
            <person name="Ji P."/>
            <person name="Sakyi L.B."/>
            <person name="Cui X."/>
            <person name="Yuan T."/>
            <person name="Jiang B."/>
            <person name="Yang W."/>
            <person name="Lam T.T.-Y."/>
            <person name="Chang Q."/>
            <person name="Ding S."/>
            <person name="Wang X."/>
            <person name="Zhu J."/>
            <person name="Ruan X."/>
            <person name="Zhao L."/>
            <person name="Wei J."/>
            <person name="Que T."/>
            <person name="Du C."/>
            <person name="Cheng J."/>
            <person name="Dai P."/>
            <person name="Han X."/>
            <person name="Huang E."/>
            <person name="Gao Y."/>
            <person name="Liu J."/>
            <person name="Shao H."/>
            <person name="Ye R."/>
            <person name="Li L."/>
            <person name="Wei W."/>
            <person name="Wang X."/>
            <person name="Wang C."/>
            <person name="Huo Q."/>
            <person name="Li W."/>
            <person name="Guo W."/>
            <person name="Chen H."/>
            <person name="Chen S."/>
            <person name="Zhou L."/>
            <person name="Zhou L."/>
            <person name="Ni X."/>
            <person name="Tian J."/>
            <person name="Zhou Y."/>
            <person name="Sheng Y."/>
            <person name="Liu T."/>
            <person name="Pan Y."/>
            <person name="Xia L."/>
            <person name="Li J."/>
            <person name="Zhao F."/>
            <person name="Cao W."/>
        </authorList>
    </citation>
    <scope>NUCLEOTIDE SEQUENCE</scope>
    <source>
        <strain evidence="3">Rmic-2018</strain>
        <tissue evidence="3">Larvae</tissue>
    </source>
</reference>
<evidence type="ECO:0000256" key="1">
    <source>
        <dbReference type="SAM" id="MobiDB-lite"/>
    </source>
</evidence>
<evidence type="ECO:0000313" key="4">
    <source>
        <dbReference type="Proteomes" id="UP000821866"/>
    </source>
</evidence>
<organism evidence="3 4">
    <name type="scientific">Rhipicephalus microplus</name>
    <name type="common">Cattle tick</name>
    <name type="synonym">Boophilus microplus</name>
    <dbReference type="NCBI Taxonomy" id="6941"/>
    <lineage>
        <taxon>Eukaryota</taxon>
        <taxon>Metazoa</taxon>
        <taxon>Ecdysozoa</taxon>
        <taxon>Arthropoda</taxon>
        <taxon>Chelicerata</taxon>
        <taxon>Arachnida</taxon>
        <taxon>Acari</taxon>
        <taxon>Parasitiformes</taxon>
        <taxon>Ixodida</taxon>
        <taxon>Ixodoidea</taxon>
        <taxon>Ixodidae</taxon>
        <taxon>Rhipicephalinae</taxon>
        <taxon>Rhipicephalus</taxon>
        <taxon>Boophilus</taxon>
    </lineage>
</organism>
<keyword evidence="4" id="KW-1185">Reference proteome</keyword>
<comment type="caution">
    <text evidence="3">The sequence shown here is derived from an EMBL/GenBank/DDBJ whole genome shotgun (WGS) entry which is preliminary data.</text>
</comment>
<sequence length="238" mass="26794">MHRKRVSRSFAAESDDDIALLRHALHPRISPRVAFPAPRMCSACTERKVAAVCRTAGASSVAIGLRRNVAWWHSGQHPIYKSEARRARSSDYTRTKRDAYRIAFDTRSGSTGALSCQRQAYAPFSYGQPQMPRPFNMEQPTVRDDGGGTRRRLQPIPAVPEEDDPPEFALLGYGSRWSCYCVAVIFVSVLTDLGIAKYLVPSWGWLIFEWALLLMFIGAILYTLLERLITAEPPPWAH</sequence>
<keyword evidence="2" id="KW-1133">Transmembrane helix</keyword>
<dbReference type="Proteomes" id="UP000821866">
    <property type="component" value="Chromosome 1"/>
</dbReference>
<gene>
    <name evidence="3" type="ORF">HPB51_005496</name>
</gene>
<proteinExistence type="predicted"/>
<feature type="region of interest" description="Disordered" evidence="1">
    <location>
        <begin position="140"/>
        <end position="160"/>
    </location>
</feature>
<keyword evidence="2" id="KW-0812">Transmembrane</keyword>
<keyword evidence="2" id="KW-0472">Membrane</keyword>
<feature type="transmembrane region" description="Helical" evidence="2">
    <location>
        <begin position="205"/>
        <end position="225"/>
    </location>
</feature>
<name>A0A9J6EXX4_RHIMP</name>
<protein>
    <submittedName>
        <fullName evidence="3">Uncharacterized protein</fullName>
    </submittedName>
</protein>
<accession>A0A9J6EXX4</accession>
<dbReference type="AlphaFoldDB" id="A0A9J6EXX4"/>
<evidence type="ECO:0000256" key="2">
    <source>
        <dbReference type="SAM" id="Phobius"/>
    </source>
</evidence>
<reference evidence="3" key="1">
    <citation type="journal article" date="2020" name="Cell">
        <title>Large-Scale Comparative Analyses of Tick Genomes Elucidate Their Genetic Diversity and Vector Capacities.</title>
        <authorList>
            <consortium name="Tick Genome and Microbiome Consortium (TIGMIC)"/>
            <person name="Jia N."/>
            <person name="Wang J."/>
            <person name="Shi W."/>
            <person name="Du L."/>
            <person name="Sun Y."/>
            <person name="Zhan W."/>
            <person name="Jiang J.F."/>
            <person name="Wang Q."/>
            <person name="Zhang B."/>
            <person name="Ji P."/>
            <person name="Bell-Sakyi L."/>
            <person name="Cui X.M."/>
            <person name="Yuan T.T."/>
            <person name="Jiang B.G."/>
            <person name="Yang W.F."/>
            <person name="Lam T.T."/>
            <person name="Chang Q.C."/>
            <person name="Ding S.J."/>
            <person name="Wang X.J."/>
            <person name="Zhu J.G."/>
            <person name="Ruan X.D."/>
            <person name="Zhao L."/>
            <person name="Wei J.T."/>
            <person name="Ye R.Z."/>
            <person name="Que T.C."/>
            <person name="Du C.H."/>
            <person name="Zhou Y.H."/>
            <person name="Cheng J.X."/>
            <person name="Dai P.F."/>
            <person name="Guo W.B."/>
            <person name="Han X.H."/>
            <person name="Huang E.J."/>
            <person name="Li L.F."/>
            <person name="Wei W."/>
            <person name="Gao Y.C."/>
            <person name="Liu J.Z."/>
            <person name="Shao H.Z."/>
            <person name="Wang X."/>
            <person name="Wang C.C."/>
            <person name="Yang T.C."/>
            <person name="Huo Q.B."/>
            <person name="Li W."/>
            <person name="Chen H.Y."/>
            <person name="Chen S.E."/>
            <person name="Zhou L.G."/>
            <person name="Ni X.B."/>
            <person name="Tian J.H."/>
            <person name="Sheng Y."/>
            <person name="Liu T."/>
            <person name="Pan Y.S."/>
            <person name="Xia L.Y."/>
            <person name="Li J."/>
            <person name="Zhao F."/>
            <person name="Cao W.C."/>
        </authorList>
    </citation>
    <scope>NUCLEOTIDE SEQUENCE</scope>
    <source>
        <strain evidence="3">Rmic-2018</strain>
    </source>
</reference>
<dbReference type="EMBL" id="JABSTU010000001">
    <property type="protein sequence ID" value="KAH8039250.1"/>
    <property type="molecule type" value="Genomic_DNA"/>
</dbReference>
<feature type="transmembrane region" description="Helical" evidence="2">
    <location>
        <begin position="177"/>
        <end position="199"/>
    </location>
</feature>
<evidence type="ECO:0000313" key="3">
    <source>
        <dbReference type="EMBL" id="KAH8039250.1"/>
    </source>
</evidence>